<dbReference type="GO" id="GO:0016282">
    <property type="term" value="C:eukaryotic 43S preinitiation complex"/>
    <property type="evidence" value="ECO:0007669"/>
    <property type="project" value="UniProtKB-UniRule"/>
</dbReference>
<dbReference type="Pfam" id="PF26569">
    <property type="entry name" value="EIF3CL_C"/>
    <property type="match status" value="1"/>
</dbReference>
<evidence type="ECO:0000313" key="7">
    <source>
        <dbReference type="EMBL" id="ESP04186.1"/>
    </source>
</evidence>
<dbReference type="SUPFAM" id="SSF46785">
    <property type="entry name" value="Winged helix' DNA-binding domain"/>
    <property type="match status" value="1"/>
</dbReference>
<evidence type="ECO:0000313" key="8">
    <source>
        <dbReference type="Proteomes" id="UP000030746"/>
    </source>
</evidence>
<proteinExistence type="inferred from homology"/>
<dbReference type="OrthoDB" id="29647at2759"/>
<dbReference type="PROSITE" id="PS50250">
    <property type="entry name" value="PCI"/>
    <property type="match status" value="1"/>
</dbReference>
<evidence type="ECO:0000256" key="4">
    <source>
        <dbReference type="HAMAP-Rule" id="MF_03002"/>
    </source>
</evidence>
<evidence type="ECO:0000256" key="2">
    <source>
        <dbReference type="ARBA" id="ARBA00022540"/>
    </source>
</evidence>
<dbReference type="GO" id="GO:0001732">
    <property type="term" value="P:formation of cytoplasmic translation initiation complex"/>
    <property type="evidence" value="ECO:0007669"/>
    <property type="project" value="UniProtKB-UniRule"/>
</dbReference>
<dbReference type="SMART" id="SM00088">
    <property type="entry name" value="PINT"/>
    <property type="match status" value="1"/>
</dbReference>
<dbReference type="InterPro" id="IPR027516">
    <property type="entry name" value="EIF3C"/>
</dbReference>
<feature type="compositionally biased region" description="Acidic residues" evidence="5">
    <location>
        <begin position="209"/>
        <end position="220"/>
    </location>
</feature>
<comment type="function">
    <text evidence="4">Component of the eukaryotic translation initiation factor 3 (eIF-3) complex, which is involved in protein synthesis of a specialized repertoire of mRNAs and, together with other initiation factors, stimulates binding of mRNA and methionyl-tRNAi to the 40S ribosome. The eIF-3 complex specifically targets and initiates translation of a subset of mRNAs involved in cell proliferation.</text>
</comment>
<dbReference type="PANTHER" id="PTHR13937:SF0">
    <property type="entry name" value="EUKARYOTIC TRANSLATION INITIATION FACTOR 3 SUBUNIT C-RELATED"/>
    <property type="match status" value="1"/>
</dbReference>
<comment type="subunit">
    <text evidence="4">Component of the eukaryotic translation initiation factor 3 (eIF-3) complex.</text>
</comment>
<dbReference type="GO" id="GO:0003743">
    <property type="term" value="F:translation initiation factor activity"/>
    <property type="evidence" value="ECO:0007669"/>
    <property type="project" value="UniProtKB-UniRule"/>
</dbReference>
<dbReference type="Proteomes" id="UP000030746">
    <property type="component" value="Unassembled WGS sequence"/>
</dbReference>
<dbReference type="STRING" id="225164.V4B9P7"/>
<keyword evidence="8" id="KW-1185">Reference proteome</keyword>
<name>V4B9P7_LOTGI</name>
<feature type="region of interest" description="Disordered" evidence="5">
    <location>
        <begin position="159"/>
        <end position="238"/>
    </location>
</feature>
<gene>
    <name evidence="7" type="ORF">LOTGIDRAFT_136673</name>
</gene>
<comment type="similarity">
    <text evidence="4">Belongs to the eIF-3 subunit C family.</text>
</comment>
<evidence type="ECO:0000256" key="3">
    <source>
        <dbReference type="ARBA" id="ARBA00022917"/>
    </source>
</evidence>
<dbReference type="GO" id="GO:0031369">
    <property type="term" value="F:translation initiation factor binding"/>
    <property type="evidence" value="ECO:0007669"/>
    <property type="project" value="InterPro"/>
</dbReference>
<dbReference type="HOGENOM" id="CLU_004304_0_0_1"/>
<dbReference type="InterPro" id="IPR008905">
    <property type="entry name" value="EIF3C_N_dom"/>
</dbReference>
<accession>V4B9P7</accession>
<dbReference type="AlphaFoldDB" id="V4B9P7"/>
<feature type="compositionally biased region" description="Basic and acidic residues" evidence="5">
    <location>
        <begin position="159"/>
        <end position="177"/>
    </location>
</feature>
<evidence type="ECO:0000256" key="5">
    <source>
        <dbReference type="SAM" id="MobiDB-lite"/>
    </source>
</evidence>
<keyword evidence="3 4" id="KW-0648">Protein biosynthesis</keyword>
<dbReference type="CTD" id="20233828"/>
<organism evidence="7 8">
    <name type="scientific">Lottia gigantea</name>
    <name type="common">Giant owl limpet</name>
    <dbReference type="NCBI Taxonomy" id="225164"/>
    <lineage>
        <taxon>Eukaryota</taxon>
        <taxon>Metazoa</taxon>
        <taxon>Spiralia</taxon>
        <taxon>Lophotrochozoa</taxon>
        <taxon>Mollusca</taxon>
        <taxon>Gastropoda</taxon>
        <taxon>Patellogastropoda</taxon>
        <taxon>Lottioidea</taxon>
        <taxon>Lottiidae</taxon>
        <taxon>Lottia</taxon>
    </lineage>
</organism>
<feature type="compositionally biased region" description="Acidic residues" evidence="5">
    <location>
        <begin position="226"/>
        <end position="237"/>
    </location>
</feature>
<dbReference type="HAMAP" id="MF_03002">
    <property type="entry name" value="eIF3c"/>
    <property type="match status" value="1"/>
</dbReference>
<protein>
    <recommendedName>
        <fullName evidence="4">Eukaryotic translation initiation factor 3 subunit C</fullName>
        <shortName evidence="4">eIF3c</shortName>
    </recommendedName>
    <alternativeName>
        <fullName evidence="4">Eukaryotic translation initiation factor 3 subunit 8</fullName>
    </alternativeName>
</protein>
<dbReference type="GO" id="GO:0033290">
    <property type="term" value="C:eukaryotic 48S preinitiation complex"/>
    <property type="evidence" value="ECO:0007669"/>
    <property type="project" value="UniProtKB-UniRule"/>
</dbReference>
<dbReference type="PANTHER" id="PTHR13937">
    <property type="entry name" value="EUKARYOTIC TRANSLATION INITATION FACTOR 3, SUBUNIT 8 EIF3S8 -RELATED"/>
    <property type="match status" value="1"/>
</dbReference>
<feature type="compositionally biased region" description="Acidic residues" evidence="5">
    <location>
        <begin position="11"/>
        <end position="23"/>
    </location>
</feature>
<dbReference type="RefSeq" id="XP_009045132.1">
    <property type="nucleotide sequence ID" value="XM_009046884.1"/>
</dbReference>
<feature type="domain" description="PCI" evidence="6">
    <location>
        <begin position="645"/>
        <end position="821"/>
    </location>
</feature>
<dbReference type="GO" id="GO:0005852">
    <property type="term" value="C:eukaryotic translation initiation factor 3 complex"/>
    <property type="evidence" value="ECO:0007669"/>
    <property type="project" value="UniProtKB-UniRule"/>
</dbReference>
<keyword evidence="2 4" id="KW-0396">Initiation factor</keyword>
<dbReference type="Pfam" id="PF01399">
    <property type="entry name" value="PCI"/>
    <property type="match status" value="1"/>
</dbReference>
<dbReference type="InterPro" id="IPR058999">
    <property type="entry name" value="EIF3CL_C"/>
</dbReference>
<dbReference type="InterPro" id="IPR000717">
    <property type="entry name" value="PCI_dom"/>
</dbReference>
<feature type="region of interest" description="Disordered" evidence="5">
    <location>
        <begin position="1"/>
        <end position="48"/>
    </location>
</feature>
<dbReference type="EMBL" id="KB199861">
    <property type="protein sequence ID" value="ESP04186.1"/>
    <property type="molecule type" value="Genomic_DNA"/>
</dbReference>
<dbReference type="Pfam" id="PF05470">
    <property type="entry name" value="eIF-3c_N"/>
    <property type="match status" value="1"/>
</dbReference>
<dbReference type="GO" id="GO:0003723">
    <property type="term" value="F:RNA binding"/>
    <property type="evidence" value="ECO:0007669"/>
    <property type="project" value="InterPro"/>
</dbReference>
<reference evidence="7 8" key="1">
    <citation type="journal article" date="2013" name="Nature">
        <title>Insights into bilaterian evolution from three spiralian genomes.</title>
        <authorList>
            <person name="Simakov O."/>
            <person name="Marletaz F."/>
            <person name="Cho S.J."/>
            <person name="Edsinger-Gonzales E."/>
            <person name="Havlak P."/>
            <person name="Hellsten U."/>
            <person name="Kuo D.H."/>
            <person name="Larsson T."/>
            <person name="Lv J."/>
            <person name="Arendt D."/>
            <person name="Savage R."/>
            <person name="Osoegawa K."/>
            <person name="de Jong P."/>
            <person name="Grimwood J."/>
            <person name="Chapman J.A."/>
            <person name="Shapiro H."/>
            <person name="Aerts A."/>
            <person name="Otillar R.P."/>
            <person name="Terry A.Y."/>
            <person name="Boore J.L."/>
            <person name="Grigoriev I.V."/>
            <person name="Lindberg D.R."/>
            <person name="Seaver E.C."/>
            <person name="Weisblat D.A."/>
            <person name="Putnam N.H."/>
            <person name="Rokhsar D.S."/>
        </authorList>
    </citation>
    <scope>NUCLEOTIDE SEQUENCE [LARGE SCALE GENOMIC DNA]</scope>
</reference>
<dbReference type="GeneID" id="20233828"/>
<dbReference type="OMA" id="FRCGLIK"/>
<comment type="subcellular location">
    <subcellularLocation>
        <location evidence="4">Cytoplasm</location>
    </subcellularLocation>
</comment>
<evidence type="ECO:0000259" key="6">
    <source>
        <dbReference type="PROSITE" id="PS50250"/>
    </source>
</evidence>
<evidence type="ECO:0000256" key="1">
    <source>
        <dbReference type="ARBA" id="ARBA00022490"/>
    </source>
</evidence>
<dbReference type="InterPro" id="IPR036390">
    <property type="entry name" value="WH_DNA-bd_sf"/>
</dbReference>
<keyword evidence="1 4" id="KW-0963">Cytoplasm</keyword>
<sequence>MSRFFKAGSDSESETESSEDDELIQQRPSAAPVPSRTFQFSDDEEDSKRIVRSAKDKRFDEMTNIIKQMKNHKNIKDMANVLSDFEALVKAFEKAKKVVQEEGVPRFFIKCLYDLEEYANECWEDKEWRKSISKNNSKSFTSLRQKLKKFIRERFEKEVAEYRENPDQGDDDKKEETPAPEESEEEEVKKPEPVVTKPKLPAPPVRKDEDDDDEDDDDSDWGMSDDSVESESDDEPMEVGKLTAEFFLKKSDSGTARKEKKKKEPKKVKLLESDEEGDWEEVRGGAPLIMERPKMFAKDQDITVDAVMKKLFEITAARGKKGTDRNEQIELLKELREIAVTNNLGLGVDVKLYFNIIGAIFDYNPNTLTSMRNDVWESCLEYIKTLLNMLIDHPEVTVGEDIKEDDEKLQEAPFMIRACFLTLVEKMDEEFTKMLQGCDAHSTEYVERLKDESQVCDIIEKTLRYLEIKGKPMEIARIYLKRIEHLYYKHDNSINQNPRPKHGKIKSKSYIVEGSSEQIVDKLCKYLYTAETSDRLRTRAILCHIYHHALHNRWFQARDLMLMSHLQDNIGHSDIPTQLLYNRTLVQLGLCAFRQGNIRDAHHALVDIQSSNRAKELLAQGLLPNRQNERTPEQEKIEKRRLFPYHMHINLELLECVYLVSAMLLEIPFMAAHEMDVRRRMISKNFHHVMKMSERQTLIGPPESMREHVVAASKAMKTGDWKACKNFIVNDKMNAKVWDLFYQPDKVRDMITVKIQEESLRTYLFTYSNVYDTLSLQTLADMFELTMPVVHRIISKMIINEELMASLAEPTQTVIMHRTEPSRLQSLALQLSDKFLTLVENNERILEVKQGIYPFQNKRDRNDRNPATSAAFQHHTQGLFFFLDILNLFFCIYVELTEKRQFEKKLSYPCMN</sequence>
<dbReference type="KEGG" id="lgi:LOTGIDRAFT_136673"/>